<dbReference type="SMART" id="SM00248">
    <property type="entry name" value="ANK"/>
    <property type="match status" value="6"/>
</dbReference>
<dbReference type="InterPro" id="IPR003593">
    <property type="entry name" value="AAA+_ATPase"/>
</dbReference>
<dbReference type="InterPro" id="IPR007111">
    <property type="entry name" value="NACHT_NTPase"/>
</dbReference>
<dbReference type="Gene3D" id="1.25.40.20">
    <property type="entry name" value="Ankyrin repeat-containing domain"/>
    <property type="match status" value="2"/>
</dbReference>
<dbReference type="PROSITE" id="PS50837">
    <property type="entry name" value="NACHT"/>
    <property type="match status" value="1"/>
</dbReference>
<evidence type="ECO:0000313" key="4">
    <source>
        <dbReference type="EMBL" id="CCT73218.1"/>
    </source>
</evidence>
<evidence type="ECO:0000256" key="1">
    <source>
        <dbReference type="ARBA" id="ARBA00022737"/>
    </source>
</evidence>
<dbReference type="Proteomes" id="UP000016800">
    <property type="component" value="Chromosome IX"/>
</dbReference>
<dbReference type="STRING" id="1279085.S0ELF8"/>
<name>S0ELF8_GIBF5</name>
<keyword evidence="5" id="KW-1185">Reference proteome</keyword>
<keyword evidence="2" id="KW-0040">ANK repeat</keyword>
<sequence length="1286" mass="146702">MSSNRQTSFERSLDLFRRELSDDQIKQMDGANQDTLKDTIQTAQNILGRRNGLCKLSRIQRFLQAMEHIEKLVTIFLNASDFVAFVWGPIKLALMVATTWTDAIRQLIDAYEEIAEALGNLAFFHTLIQSRDHLKLILEDYFSDILRFHRCVLDVFSRPEWKRIFKWAWGSFRREIKPILESLRRKQALLSDDKLQSHAILKEVQDSDQYAKSQFSSLQTSLEEIRSTLASEHLKSKTIRAQEIKTYLESRLDVSKSRSDLQLETPDPILENSGNWIFSDPIFKCWEVGKSSENRILFLNGSPGSGKSTLAKTLIRHEKRKQAAESSGRSCLAYFFFKHDVSNRRAARSMLQHLIMQLVNADETIMGLVYEKLSTMESTELADLKKLASDCFTARPIATIVLDGLDEAMDNENEVSINWCLNELFPRDGRLDALLSSYPQIRLDKVEDHKKDIEQFTKGRAAKIRARFSLTREEEESLISKISGASEGMFLYARVVLDNLAAMDSIQEFEDELEGETFPKDLDQAYDRIAQRILNKHGPSRRGTVKKILGWVICATRPLRWREIQSRFCIDAEMQTCNMRNLRRDSCKSICSSLVDVTDCDMFPNIESEQFISMVHETATTYLVRNGTVNLFQEHIDMALFCYRYLSSRPFTTSKSHCRYSKSEALELSTDSALKLEATKKATLDLAKAMCRDSAVEPEESDRAAQDLKSAIEENVLTVRTLIGLQREKSETAIIATEGPLRYKCHRVLCAKFAVGVPSEAALKKHLAAHERPFRCPHSDCFAHTVGYASPKRLESHNEAFHHNTTKPKAIFPTGLETGKLDLYEACNAGDLDEVKRFHREGADIHGIVRTFVTPLCVVVEAGHGHICRYLVDNGVDPFHFTCKGRVEKVPVGRAIHLERLEILEFFLLHGNGPDDSTLAENIARAIHARSPVALNMCLTIRQPRDHENVIKAVLYELISQRPSRFAEADSHSLDTTLVHTWFRYVKPVFYNKEGTLTAQYDCAEYKIWRDIFFRQLDYFHMALERRCYSVAAFLMDIANDEYLQLKHRNGGTPLHSCIRWMCEGDCSSCMSMIWRLIQYDGCKFANTTDSAGRLPLHTALRFSVSQAALRVVVDHTEDINGKDNSGQSPLHTAIYKNKSTRSIRVLIEKKSIDLFSRNNEGQTAFSALSRGAFYGDVLGALETLFEADPRLAWTPDESEGGLTPLHHAIERLDNQQLNLYRLRSAPRVAKRVAKFLLTCSEVKRILVEYQAKSSDADQRKVRDFAEEEMLREALDIMDSLGFNPI</sequence>
<feature type="repeat" description="ANK" evidence="2">
    <location>
        <begin position="1092"/>
        <end position="1125"/>
    </location>
</feature>
<dbReference type="InterPro" id="IPR036770">
    <property type="entry name" value="Ankyrin_rpt-contain_sf"/>
</dbReference>
<dbReference type="InterPro" id="IPR002110">
    <property type="entry name" value="Ankyrin_rpt"/>
</dbReference>
<proteinExistence type="predicted"/>
<dbReference type="VEuPathDB" id="FungiDB:FFUJ_10100"/>
<reference evidence="5" key="1">
    <citation type="journal article" date="2013" name="PLoS Pathog.">
        <title>Deciphering the cryptic genome: genome-wide analyses of the rice pathogen Fusarium fujikuroi reveal complex regulation of secondary metabolism and novel metabolites.</title>
        <authorList>
            <person name="Wiemann P."/>
            <person name="Sieber C.M."/>
            <person name="von Bargen K.W."/>
            <person name="Studt L."/>
            <person name="Niehaus E.M."/>
            <person name="Espino J.J."/>
            <person name="Huss K."/>
            <person name="Michielse C.B."/>
            <person name="Albermann S."/>
            <person name="Wagner D."/>
            <person name="Bergner S.V."/>
            <person name="Connolly L.R."/>
            <person name="Fischer A."/>
            <person name="Reuter G."/>
            <person name="Kleigrewe K."/>
            <person name="Bald T."/>
            <person name="Wingfield B.D."/>
            <person name="Ophir R."/>
            <person name="Freeman S."/>
            <person name="Hippler M."/>
            <person name="Smith K.M."/>
            <person name="Brown D.W."/>
            <person name="Proctor R.H."/>
            <person name="Munsterkotter M."/>
            <person name="Freitag M."/>
            <person name="Humpf H.U."/>
            <person name="Guldener U."/>
            <person name="Tudzynski B."/>
        </authorList>
    </citation>
    <scope>NUCLEOTIDE SEQUENCE [LARGE SCALE GENOMIC DNA]</scope>
    <source>
        <strain evidence="5">CBS 195.34 / IMI 58289 / NRRL A-6831</strain>
    </source>
</reference>
<dbReference type="HOGENOM" id="CLU_002406_2_1_1"/>
<dbReference type="InterPro" id="IPR027417">
    <property type="entry name" value="P-loop_NTPase"/>
</dbReference>
<dbReference type="Gene3D" id="3.40.50.300">
    <property type="entry name" value="P-loop containing nucleotide triphosphate hydrolases"/>
    <property type="match status" value="1"/>
</dbReference>
<dbReference type="InterPro" id="IPR054471">
    <property type="entry name" value="GPIID_WHD"/>
</dbReference>
<dbReference type="PANTHER" id="PTHR10039:SF14">
    <property type="entry name" value="NACHT DOMAIN-CONTAINING PROTEIN"/>
    <property type="match status" value="1"/>
</dbReference>
<organism evidence="4 5">
    <name type="scientific">Gibberella fujikuroi (strain CBS 195.34 / IMI 58289 / NRRL A-6831)</name>
    <name type="common">Bakanae and foot rot disease fungus</name>
    <name type="synonym">Fusarium fujikuroi</name>
    <dbReference type="NCBI Taxonomy" id="1279085"/>
    <lineage>
        <taxon>Eukaryota</taxon>
        <taxon>Fungi</taxon>
        <taxon>Dikarya</taxon>
        <taxon>Ascomycota</taxon>
        <taxon>Pezizomycotina</taxon>
        <taxon>Sordariomycetes</taxon>
        <taxon>Hypocreomycetidae</taxon>
        <taxon>Hypocreales</taxon>
        <taxon>Nectriaceae</taxon>
        <taxon>Fusarium</taxon>
        <taxon>Fusarium fujikuroi species complex</taxon>
    </lineage>
</organism>
<dbReference type="InterPro" id="IPR056125">
    <property type="entry name" value="DUF7708"/>
</dbReference>
<dbReference type="SMART" id="SM00382">
    <property type="entry name" value="AAA"/>
    <property type="match status" value="1"/>
</dbReference>
<dbReference type="InterPro" id="IPR056884">
    <property type="entry name" value="NPHP3-like_N"/>
</dbReference>
<evidence type="ECO:0000256" key="2">
    <source>
        <dbReference type="PROSITE-ProRule" id="PRU00023"/>
    </source>
</evidence>
<dbReference type="PANTHER" id="PTHR10039">
    <property type="entry name" value="AMELOGENIN"/>
    <property type="match status" value="1"/>
</dbReference>
<dbReference type="EMBL" id="HF679031">
    <property type="protein sequence ID" value="CCT73218.1"/>
    <property type="molecule type" value="Genomic_DNA"/>
</dbReference>
<dbReference type="RefSeq" id="XP_023435296.1">
    <property type="nucleotide sequence ID" value="XM_023567924.1"/>
</dbReference>
<dbReference type="PROSITE" id="PS50088">
    <property type="entry name" value="ANK_REPEAT"/>
    <property type="match status" value="1"/>
</dbReference>
<dbReference type="Pfam" id="PF22939">
    <property type="entry name" value="WHD_GPIID"/>
    <property type="match status" value="1"/>
</dbReference>
<dbReference type="SUPFAM" id="SSF52540">
    <property type="entry name" value="P-loop containing nucleoside triphosphate hydrolases"/>
    <property type="match status" value="1"/>
</dbReference>
<evidence type="ECO:0000259" key="3">
    <source>
        <dbReference type="PROSITE" id="PS50837"/>
    </source>
</evidence>
<keyword evidence="1" id="KW-0677">Repeat</keyword>
<dbReference type="SUPFAM" id="SSF48403">
    <property type="entry name" value="Ankyrin repeat"/>
    <property type="match status" value="1"/>
</dbReference>
<protein>
    <recommendedName>
        <fullName evidence="3">NACHT domain-containing protein</fullName>
    </recommendedName>
</protein>
<dbReference type="GeneID" id="35403567"/>
<accession>S0ELF8</accession>
<evidence type="ECO:0000313" key="5">
    <source>
        <dbReference type="Proteomes" id="UP000016800"/>
    </source>
</evidence>
<gene>
    <name evidence="4" type="ORF">FFUJ_10100</name>
</gene>
<dbReference type="Pfam" id="PF24883">
    <property type="entry name" value="NPHP3_N"/>
    <property type="match status" value="1"/>
</dbReference>
<dbReference type="Pfam" id="PF24809">
    <property type="entry name" value="DUF7708"/>
    <property type="match status" value="1"/>
</dbReference>
<feature type="domain" description="NACHT" evidence="3">
    <location>
        <begin position="295"/>
        <end position="439"/>
    </location>
</feature>